<keyword evidence="5" id="KW-0698">rRNA processing</keyword>
<dbReference type="SMART" id="SM01178">
    <property type="entry name" value="DUF4217"/>
    <property type="match status" value="1"/>
</dbReference>
<evidence type="ECO:0000256" key="14">
    <source>
        <dbReference type="ARBA" id="ARBA00048258"/>
    </source>
</evidence>
<sequence length="1133" mass="124242">MPSWLSNNSNGTPNTRDAPFSVFRDAPALRQYRKQLLLSNRTVGLVPTMGALHDGHLSLIRQAAGENTDVFVSIFVNPTQFGVNEDLDKYPRTWEADLQKLEELDNELARAASQAGGITKAGSSPGRISAIFAPTNKVMYPTLPPTSELDGYGSFVTITPLANLLEGASRPVFFRGVATVCMKLFNIVTPDRVYFGQKDVQQTVVIKRMVKDLHVGTDVRLGPTIREESGLAMSSRNVNLGTRRRRVGLVLYKALKEAEKAYLSGKRGRKEILGPANQLIASIAREQEALPPSERARFELDYISLSDVDSLEELETVDESKGAVLSGAVKMLPIESPQPGEDCGKTGGDIPRPLSVTMADDGMLLNFSLGDGIINTQQKYKGGTWKDRLSVKKIALHRQNKSNSEDRDNARQKGGPGNPNRVEIISPRPPKRQRVDGDFKLSNRTGGQVTAPNTGSSNTKQNQARKNQNQPREIISSLFSFNPTPTSAVEPPKPERESDEPSKPSNAPLIDGIDTFTSLGLSPTLAAHLMTKLELKAPTAVQKSAISQLLKEECDAFIQAQTGSGKTLAYLLPLVQRLINLSKTNGKAFGRGGGEEDNNAVHRDSGLFAIILAPTRELCKQISVVLEQLLRCAHWIVAGTVIGGEKKKSEKARLRKGLNILVATPGRLADHLENTKVLNVSNVRWLVLDEGDRLMDLGFEEEIQGIVKKLDERQKSNGILGLPTKRVTILCSATLKMNVQRLGEISLKDAVHVQADPDDESNEATAKNNANNSEFSVPAQLKQSYSVVAAKLRLVTLAALMKRTFARKGSVMKAIVFVSCADSVDFHFEVFSRQDSENKNVGEKEGLIVAETSFTTNLASHVTIAKATAFSNPTNPVTIYRLHGSLPQHVRTSTLTSFARQSEAAVLICTDVAARGLDLPNVDFVIEYDPAFSADDHLHRIGRTARLGRDGRALIFLLPGNEEKYVEILKSGYRDGGANICRTDANETLKRGFGGNTEMASKGWEAKATEWQLDIERWALENPAILEMARRAYQSHIRAYATHIAGERDMFNIKDLHLGHLAKSFALRDRPAKINVPGLRPGKDDTKKEFKADRKHTRDGAQDDSSAVISDGARKMRAKLKEHMVGASEFNIA</sequence>
<feature type="compositionally biased region" description="Basic and acidic residues" evidence="16">
    <location>
        <begin position="1081"/>
        <end position="1101"/>
    </location>
</feature>
<evidence type="ECO:0000256" key="8">
    <source>
        <dbReference type="ARBA" id="ARBA00022741"/>
    </source>
</evidence>
<dbReference type="EMBL" id="LZYO01000030">
    <property type="protein sequence ID" value="ODH41911.1"/>
    <property type="molecule type" value="Genomic_DNA"/>
</dbReference>
<dbReference type="AlphaFoldDB" id="A0A1D2JM00"/>
<dbReference type="CDD" id="cd17949">
    <property type="entry name" value="DEADc_DDX31"/>
    <property type="match status" value="1"/>
</dbReference>
<feature type="domain" description="Helicase C-terminal" evidence="18">
    <location>
        <begin position="780"/>
        <end position="988"/>
    </location>
</feature>
<dbReference type="CDD" id="cd00560">
    <property type="entry name" value="PanC"/>
    <property type="match status" value="1"/>
</dbReference>
<comment type="similarity">
    <text evidence="15">Belongs to the DEAD box helicase family.</text>
</comment>
<keyword evidence="9 15" id="KW-0378">Hydrolase</keyword>
<dbReference type="FunFam" id="3.30.1300.10:FF:000002">
    <property type="entry name" value="Pantoate--beta-alanine ligase"/>
    <property type="match status" value="1"/>
</dbReference>
<evidence type="ECO:0000256" key="2">
    <source>
        <dbReference type="ARBA" id="ARBA00004990"/>
    </source>
</evidence>
<gene>
    <name evidence="19" type="ORF">ACO22_01275</name>
</gene>
<evidence type="ECO:0000256" key="4">
    <source>
        <dbReference type="ARBA" id="ARBA00022517"/>
    </source>
</evidence>
<dbReference type="GO" id="GO:0006364">
    <property type="term" value="P:rRNA processing"/>
    <property type="evidence" value="ECO:0007669"/>
    <property type="project" value="UniProtKB-KW"/>
</dbReference>
<keyword evidence="4" id="KW-0690">Ribosome biogenesis</keyword>
<dbReference type="EC" id="3.6.4.13" evidence="15"/>
<keyword evidence="12 15" id="KW-0694">RNA-binding</keyword>
<evidence type="ECO:0000256" key="1">
    <source>
        <dbReference type="ARBA" id="ARBA00004604"/>
    </source>
</evidence>
<dbReference type="InterPro" id="IPR003721">
    <property type="entry name" value="Pantoate_ligase"/>
</dbReference>
<dbReference type="PROSITE" id="PS51194">
    <property type="entry name" value="HELICASE_CTER"/>
    <property type="match status" value="1"/>
</dbReference>
<dbReference type="SUPFAM" id="SSF52540">
    <property type="entry name" value="P-loop containing nucleoside triphosphate hydrolases"/>
    <property type="match status" value="1"/>
</dbReference>
<comment type="similarity">
    <text evidence="3">Belongs to the pantothenate synthetase family.</text>
</comment>
<dbReference type="InterPro" id="IPR025313">
    <property type="entry name" value="SPB4-like_CTE"/>
</dbReference>
<evidence type="ECO:0000256" key="11">
    <source>
        <dbReference type="ARBA" id="ARBA00022840"/>
    </source>
</evidence>
<dbReference type="VEuPathDB" id="FungiDB:PADG_05464"/>
<dbReference type="SUPFAM" id="SSF52374">
    <property type="entry name" value="Nucleotidylyl transferase"/>
    <property type="match status" value="1"/>
</dbReference>
<comment type="domain">
    <text evidence="15">The Q motif is unique to and characteristic of the DEAD box family of RNA helicases and controls ATP binding and hydrolysis.</text>
</comment>
<dbReference type="Pfam" id="PF13959">
    <property type="entry name" value="CTE_SPB4"/>
    <property type="match status" value="1"/>
</dbReference>
<evidence type="ECO:0000256" key="15">
    <source>
        <dbReference type="RuleBase" id="RU365068"/>
    </source>
</evidence>
<feature type="region of interest" description="Disordered" evidence="16">
    <location>
        <begin position="396"/>
        <end position="511"/>
    </location>
</feature>
<dbReference type="FunFam" id="3.40.50.620:FF:000013">
    <property type="entry name" value="Pantothenate synthetase"/>
    <property type="match status" value="1"/>
</dbReference>
<organism evidence="19 20">
    <name type="scientific">Paracoccidioides brasiliensis</name>
    <dbReference type="NCBI Taxonomy" id="121759"/>
    <lineage>
        <taxon>Eukaryota</taxon>
        <taxon>Fungi</taxon>
        <taxon>Dikarya</taxon>
        <taxon>Ascomycota</taxon>
        <taxon>Pezizomycotina</taxon>
        <taxon>Eurotiomycetes</taxon>
        <taxon>Eurotiomycetidae</taxon>
        <taxon>Onygenales</taxon>
        <taxon>Ajellomycetaceae</taxon>
        <taxon>Paracoccidioides</taxon>
    </lineage>
</organism>
<keyword evidence="8 15" id="KW-0547">Nucleotide-binding</keyword>
<evidence type="ECO:0000256" key="9">
    <source>
        <dbReference type="ARBA" id="ARBA00022801"/>
    </source>
</evidence>
<dbReference type="HAMAP" id="MF_00158">
    <property type="entry name" value="PanC"/>
    <property type="match status" value="1"/>
</dbReference>
<evidence type="ECO:0000313" key="19">
    <source>
        <dbReference type="EMBL" id="ODH41911.1"/>
    </source>
</evidence>
<evidence type="ECO:0000256" key="6">
    <source>
        <dbReference type="ARBA" id="ARBA00022598"/>
    </source>
</evidence>
<dbReference type="Pfam" id="PF00270">
    <property type="entry name" value="DEAD"/>
    <property type="match status" value="1"/>
</dbReference>
<evidence type="ECO:0000313" key="20">
    <source>
        <dbReference type="Proteomes" id="UP000242814"/>
    </source>
</evidence>
<dbReference type="Gene3D" id="3.40.50.620">
    <property type="entry name" value="HUPs"/>
    <property type="match status" value="1"/>
</dbReference>
<comment type="catalytic activity">
    <reaction evidence="14">
        <text>(R)-pantoate + beta-alanine + ATP = (R)-pantothenate + AMP + diphosphate + H(+)</text>
        <dbReference type="Rhea" id="RHEA:10912"/>
        <dbReference type="ChEBI" id="CHEBI:15378"/>
        <dbReference type="ChEBI" id="CHEBI:15980"/>
        <dbReference type="ChEBI" id="CHEBI:29032"/>
        <dbReference type="ChEBI" id="CHEBI:30616"/>
        <dbReference type="ChEBI" id="CHEBI:33019"/>
        <dbReference type="ChEBI" id="CHEBI:57966"/>
        <dbReference type="ChEBI" id="CHEBI:456215"/>
        <dbReference type="EC" id="6.3.2.1"/>
    </reaction>
</comment>
<comment type="caution">
    <text evidence="19">The sequence shown here is derived from an EMBL/GenBank/DDBJ whole genome shotgun (WGS) entry which is preliminary data.</text>
</comment>
<dbReference type="VEuPathDB" id="FungiDB:PADG_05465"/>
<dbReference type="SMART" id="SM00487">
    <property type="entry name" value="DEXDc"/>
    <property type="match status" value="1"/>
</dbReference>
<comment type="function">
    <text evidence="15">RNA helicase.</text>
</comment>
<keyword evidence="13" id="KW-0539">Nucleus</keyword>
<dbReference type="GO" id="GO:0015940">
    <property type="term" value="P:pantothenate biosynthetic process"/>
    <property type="evidence" value="ECO:0007669"/>
    <property type="project" value="UniProtKB-UniPathway"/>
</dbReference>
<accession>A0A1D2JM00</accession>
<comment type="subcellular location">
    <subcellularLocation>
        <location evidence="1">Nucleus</location>
        <location evidence="1">Nucleolus</location>
    </subcellularLocation>
</comment>
<evidence type="ECO:0000256" key="12">
    <source>
        <dbReference type="ARBA" id="ARBA00022884"/>
    </source>
</evidence>
<dbReference type="GO" id="GO:0005524">
    <property type="term" value="F:ATP binding"/>
    <property type="evidence" value="ECO:0007669"/>
    <property type="project" value="UniProtKB-UniRule"/>
</dbReference>
<dbReference type="VEuPathDB" id="FungiDB:PABG_04826"/>
<keyword evidence="7" id="KW-0566">Pantothenate biosynthesis</keyword>
<dbReference type="InterPro" id="IPR011545">
    <property type="entry name" value="DEAD/DEAH_box_helicase_dom"/>
</dbReference>
<protein>
    <recommendedName>
        <fullName evidence="15">ATP-dependent RNA helicase</fullName>
        <ecNumber evidence="15">3.6.4.13</ecNumber>
    </recommendedName>
</protein>
<dbReference type="UniPathway" id="UPA00028">
    <property type="reaction ID" value="UER00005"/>
</dbReference>
<proteinExistence type="inferred from homology"/>
<evidence type="ECO:0000259" key="17">
    <source>
        <dbReference type="PROSITE" id="PS51192"/>
    </source>
</evidence>
<comment type="catalytic activity">
    <reaction evidence="15">
        <text>ATP + H2O = ADP + phosphate + H(+)</text>
        <dbReference type="Rhea" id="RHEA:13065"/>
        <dbReference type="ChEBI" id="CHEBI:15377"/>
        <dbReference type="ChEBI" id="CHEBI:15378"/>
        <dbReference type="ChEBI" id="CHEBI:30616"/>
        <dbReference type="ChEBI" id="CHEBI:43474"/>
        <dbReference type="ChEBI" id="CHEBI:456216"/>
        <dbReference type="EC" id="3.6.4.13"/>
    </reaction>
</comment>
<dbReference type="GO" id="GO:0003724">
    <property type="term" value="F:RNA helicase activity"/>
    <property type="evidence" value="ECO:0007669"/>
    <property type="project" value="UniProtKB-EC"/>
</dbReference>
<dbReference type="PANTHER" id="PTHR24031">
    <property type="entry name" value="RNA HELICASE"/>
    <property type="match status" value="1"/>
</dbReference>
<dbReference type="GO" id="GO:0004592">
    <property type="term" value="F:pantoate-beta-alanine ligase activity"/>
    <property type="evidence" value="ECO:0007669"/>
    <property type="project" value="UniProtKB-EC"/>
</dbReference>
<keyword evidence="11 15" id="KW-0067">ATP-binding</keyword>
<keyword evidence="10 15" id="KW-0347">Helicase</keyword>
<evidence type="ECO:0000256" key="7">
    <source>
        <dbReference type="ARBA" id="ARBA00022655"/>
    </source>
</evidence>
<evidence type="ECO:0000256" key="3">
    <source>
        <dbReference type="ARBA" id="ARBA00009256"/>
    </source>
</evidence>
<feature type="region of interest" description="Disordered" evidence="16">
    <location>
        <begin position="1076"/>
        <end position="1110"/>
    </location>
</feature>
<dbReference type="GO" id="GO:0016787">
    <property type="term" value="F:hydrolase activity"/>
    <property type="evidence" value="ECO:0007669"/>
    <property type="project" value="UniProtKB-KW"/>
</dbReference>
<dbReference type="InterPro" id="IPR042176">
    <property type="entry name" value="Pantoate_ligase_C"/>
</dbReference>
<dbReference type="InterPro" id="IPR014729">
    <property type="entry name" value="Rossmann-like_a/b/a_fold"/>
</dbReference>
<reference evidence="19 20" key="1">
    <citation type="submission" date="2016-06" db="EMBL/GenBank/DDBJ databases">
        <authorList>
            <person name="Kjaerup R.B."/>
            <person name="Dalgaard T.S."/>
            <person name="Juul-Madsen H.R."/>
        </authorList>
    </citation>
    <scope>NUCLEOTIDE SEQUENCE [LARGE SCALE GENOMIC DNA]</scope>
    <source>
        <strain evidence="19 20">Pb300</strain>
    </source>
</reference>
<dbReference type="GO" id="GO:0005730">
    <property type="term" value="C:nucleolus"/>
    <property type="evidence" value="ECO:0007669"/>
    <property type="project" value="UniProtKB-SubCell"/>
</dbReference>
<dbReference type="CDD" id="cd18787">
    <property type="entry name" value="SF2_C_DEAD"/>
    <property type="match status" value="1"/>
</dbReference>
<keyword evidence="6" id="KW-0436">Ligase</keyword>
<dbReference type="InterPro" id="IPR014001">
    <property type="entry name" value="Helicase_ATP-bd"/>
</dbReference>
<evidence type="ECO:0000256" key="10">
    <source>
        <dbReference type="ARBA" id="ARBA00022806"/>
    </source>
</evidence>
<dbReference type="SMART" id="SM00490">
    <property type="entry name" value="HELICc"/>
    <property type="match status" value="1"/>
</dbReference>
<evidence type="ECO:0000259" key="18">
    <source>
        <dbReference type="PROSITE" id="PS51194"/>
    </source>
</evidence>
<dbReference type="Pfam" id="PF02569">
    <property type="entry name" value="Pantoate_ligase"/>
    <property type="match status" value="1"/>
</dbReference>
<dbReference type="Gene3D" id="3.40.50.300">
    <property type="entry name" value="P-loop containing nucleotide triphosphate hydrolases"/>
    <property type="match status" value="2"/>
</dbReference>
<dbReference type="PROSITE" id="PS51192">
    <property type="entry name" value="HELICASE_ATP_BIND_1"/>
    <property type="match status" value="1"/>
</dbReference>
<feature type="domain" description="Helicase ATP-binding" evidence="17">
    <location>
        <begin position="547"/>
        <end position="753"/>
    </location>
</feature>
<evidence type="ECO:0000256" key="5">
    <source>
        <dbReference type="ARBA" id="ARBA00022552"/>
    </source>
</evidence>
<dbReference type="Pfam" id="PF00271">
    <property type="entry name" value="Helicase_C"/>
    <property type="match status" value="1"/>
</dbReference>
<dbReference type="InterPro" id="IPR027417">
    <property type="entry name" value="P-loop_NTPase"/>
</dbReference>
<dbReference type="GO" id="GO:0003723">
    <property type="term" value="F:RNA binding"/>
    <property type="evidence" value="ECO:0007669"/>
    <property type="project" value="UniProtKB-UniRule"/>
</dbReference>
<dbReference type="VEuPathDB" id="FungiDB:PABG_04827"/>
<dbReference type="InterPro" id="IPR001650">
    <property type="entry name" value="Helicase_C-like"/>
</dbReference>
<feature type="compositionally biased region" description="Polar residues" evidence="16">
    <location>
        <begin position="442"/>
        <end position="487"/>
    </location>
</feature>
<feature type="compositionally biased region" description="Basic and acidic residues" evidence="16">
    <location>
        <begin position="492"/>
        <end position="502"/>
    </location>
</feature>
<name>A0A1D2JM00_PARBR</name>
<evidence type="ECO:0000256" key="16">
    <source>
        <dbReference type="SAM" id="MobiDB-lite"/>
    </source>
</evidence>
<dbReference type="Proteomes" id="UP000242814">
    <property type="component" value="Unassembled WGS sequence"/>
</dbReference>
<comment type="pathway">
    <text evidence="2">Cofactor biosynthesis; (R)-pantothenate biosynthesis; (R)-pantothenate from (R)-pantoate and beta-alanine: step 1/1.</text>
</comment>
<evidence type="ECO:0000256" key="13">
    <source>
        <dbReference type="ARBA" id="ARBA00023242"/>
    </source>
</evidence>
<dbReference type="Gene3D" id="3.30.1300.10">
    <property type="entry name" value="Pantoate-beta-alanine ligase, C-terminal domain"/>
    <property type="match status" value="1"/>
</dbReference>